<sequence>MNILLASDVSMNTVASGAERVIREQLDRLCARGHHVVHLTRRLPEHDTDCADIGAFREHRYEVDRRSAARFLVSSIRRGRALFRRLHRETPFDALVFHQPFAAAAVLSAPESRDLRNLYVCHSLAFEEYAMLHNRPAGPRALVRSAHIEALRRLERYALRRAERICVLSDYTRSKLRERHRVPPERVEIIPGGVDTGTFTPSPNPAGLRHRLGLPADRTVLFTVRNLEPRMGLENLLRAVAEARAAVPDLFLVVGGSGPLASELAALSARLGLDDGLRFTGFISEDLLPDYYRAADLFVLPTLDMEGFGLVTVESLSCGVPVLGTPVGGTREILAGLDPDLLFRNRTPAAMAEKIAGTCREMRRDPERWTELKRRCRDYAATHYDWEIHAKKIETLLASRF</sequence>
<dbReference type="KEGG" id="vbl:L21SP4_00199"/>
<dbReference type="Gene3D" id="3.40.50.2000">
    <property type="entry name" value="Glycogen Phosphorylase B"/>
    <property type="match status" value="2"/>
</dbReference>
<dbReference type="CDD" id="cd03801">
    <property type="entry name" value="GT4_PimA-like"/>
    <property type="match status" value="1"/>
</dbReference>
<dbReference type="InterPro" id="IPR001296">
    <property type="entry name" value="Glyco_trans_1"/>
</dbReference>
<dbReference type="PANTHER" id="PTHR45947">
    <property type="entry name" value="SULFOQUINOVOSYL TRANSFERASE SQD2"/>
    <property type="match status" value="1"/>
</dbReference>
<dbReference type="SUPFAM" id="SSF53756">
    <property type="entry name" value="UDP-Glycosyltransferase/glycogen phosphorylase"/>
    <property type="match status" value="1"/>
</dbReference>
<dbReference type="GO" id="GO:0016757">
    <property type="term" value="F:glycosyltransferase activity"/>
    <property type="evidence" value="ECO:0007669"/>
    <property type="project" value="InterPro"/>
</dbReference>
<reference evidence="3 4" key="2">
    <citation type="journal article" date="2016" name="ISME J.">
        <title>Characterization of the first cultured representative of Verrucomicrobia subdivision 5 indicates the proposal of a novel phylum.</title>
        <authorList>
            <person name="Spring S."/>
            <person name="Bunk B."/>
            <person name="Sproer C."/>
            <person name="Schumann P."/>
            <person name="Rohde M."/>
            <person name="Tindall B.J."/>
            <person name="Klenk H.P."/>
        </authorList>
    </citation>
    <scope>NUCLEOTIDE SEQUENCE [LARGE SCALE GENOMIC DNA]</scope>
    <source>
        <strain evidence="3 4">L21-Fru-AB</strain>
    </source>
</reference>
<dbReference type="STRING" id="1307763.L21SP4_00199"/>
<organism evidence="3 4">
    <name type="scientific">Kiritimatiella glycovorans</name>
    <dbReference type="NCBI Taxonomy" id="1307763"/>
    <lineage>
        <taxon>Bacteria</taxon>
        <taxon>Pseudomonadati</taxon>
        <taxon>Kiritimatiellota</taxon>
        <taxon>Kiritimatiellia</taxon>
        <taxon>Kiritimatiellales</taxon>
        <taxon>Kiritimatiellaceae</taxon>
        <taxon>Kiritimatiella</taxon>
    </lineage>
</organism>
<proteinExistence type="predicted"/>
<dbReference type="InterPro" id="IPR050194">
    <property type="entry name" value="Glycosyltransferase_grp1"/>
</dbReference>
<dbReference type="OrthoDB" id="9787617at2"/>
<dbReference type="RefSeq" id="WP_052880909.1">
    <property type="nucleotide sequence ID" value="NZ_CP010904.1"/>
</dbReference>
<dbReference type="PANTHER" id="PTHR45947:SF3">
    <property type="entry name" value="SULFOQUINOVOSYL TRANSFERASE SQD2"/>
    <property type="match status" value="1"/>
</dbReference>
<feature type="domain" description="Glycosyltransferase subfamily 4-like N-terminal" evidence="2">
    <location>
        <begin position="16"/>
        <end position="196"/>
    </location>
</feature>
<evidence type="ECO:0000259" key="2">
    <source>
        <dbReference type="Pfam" id="PF13439"/>
    </source>
</evidence>
<dbReference type="AlphaFoldDB" id="A0A0G3EB20"/>
<keyword evidence="3" id="KW-0808">Transferase</keyword>
<evidence type="ECO:0000259" key="1">
    <source>
        <dbReference type="Pfam" id="PF00534"/>
    </source>
</evidence>
<gene>
    <name evidence="3" type="ORF">L21SP4_00199</name>
</gene>
<name>A0A0G3EB20_9BACT</name>
<reference evidence="4" key="1">
    <citation type="submission" date="2015-02" db="EMBL/GenBank/DDBJ databases">
        <title>Description and complete genome sequence of the first cultured representative of the subdivision 5 of the Verrucomicrobia phylum.</title>
        <authorList>
            <person name="Spring S."/>
            <person name="Bunk B."/>
            <person name="Sproer C."/>
            <person name="Klenk H.-P."/>
        </authorList>
    </citation>
    <scope>NUCLEOTIDE SEQUENCE [LARGE SCALE GENOMIC DNA]</scope>
    <source>
        <strain evidence="4">L21-Fru-AB</strain>
    </source>
</reference>
<evidence type="ECO:0000313" key="3">
    <source>
        <dbReference type="EMBL" id="AKJ63483.1"/>
    </source>
</evidence>
<accession>A0A0G3EB20</accession>
<evidence type="ECO:0000313" key="4">
    <source>
        <dbReference type="Proteomes" id="UP000035268"/>
    </source>
</evidence>
<feature type="domain" description="Glycosyl transferase family 1" evidence="1">
    <location>
        <begin position="210"/>
        <end position="358"/>
    </location>
</feature>
<dbReference type="InterPro" id="IPR028098">
    <property type="entry name" value="Glyco_trans_4-like_N"/>
</dbReference>
<dbReference type="Pfam" id="PF13439">
    <property type="entry name" value="Glyco_transf_4"/>
    <property type="match status" value="1"/>
</dbReference>
<dbReference type="Proteomes" id="UP000035268">
    <property type="component" value="Chromosome"/>
</dbReference>
<dbReference type="EMBL" id="CP010904">
    <property type="protein sequence ID" value="AKJ63483.1"/>
    <property type="molecule type" value="Genomic_DNA"/>
</dbReference>
<protein>
    <submittedName>
        <fullName evidence="3">Glycosyltransferase</fullName>
    </submittedName>
</protein>
<dbReference type="Pfam" id="PF00534">
    <property type="entry name" value="Glycos_transf_1"/>
    <property type="match status" value="1"/>
</dbReference>
<keyword evidence="4" id="KW-1185">Reference proteome</keyword>